<keyword evidence="4" id="KW-1185">Reference proteome</keyword>
<feature type="non-terminal residue" evidence="3">
    <location>
        <position position="1"/>
    </location>
</feature>
<feature type="compositionally biased region" description="Basic and acidic residues" evidence="1">
    <location>
        <begin position="361"/>
        <end position="379"/>
    </location>
</feature>
<proteinExistence type="predicted"/>
<dbReference type="InterPro" id="IPR001584">
    <property type="entry name" value="Integrase_cat-core"/>
</dbReference>
<dbReference type="SUPFAM" id="SSF53098">
    <property type="entry name" value="Ribonuclease H-like"/>
    <property type="match status" value="1"/>
</dbReference>
<comment type="caution">
    <text evidence="3">The sequence shown here is derived from an EMBL/GenBank/DDBJ whole genome shotgun (WGS) entry which is preliminary data.</text>
</comment>
<dbReference type="GO" id="GO:0003676">
    <property type="term" value="F:nucleic acid binding"/>
    <property type="evidence" value="ECO:0007669"/>
    <property type="project" value="InterPro"/>
</dbReference>
<dbReference type="Proteomes" id="UP000591131">
    <property type="component" value="Unassembled WGS sequence"/>
</dbReference>
<evidence type="ECO:0000256" key="1">
    <source>
        <dbReference type="SAM" id="MobiDB-lite"/>
    </source>
</evidence>
<dbReference type="EMBL" id="JAAPAO010002094">
    <property type="protein sequence ID" value="KAF4648254.1"/>
    <property type="molecule type" value="Genomic_DNA"/>
</dbReference>
<dbReference type="AlphaFoldDB" id="A0A7J6KMV1"/>
<reference evidence="3 4" key="1">
    <citation type="submission" date="2020-04" db="EMBL/GenBank/DDBJ databases">
        <title>Perkinsus chesapeaki whole genome sequence.</title>
        <authorList>
            <person name="Bogema D.R."/>
        </authorList>
    </citation>
    <scope>NUCLEOTIDE SEQUENCE [LARGE SCALE GENOMIC DNA]</scope>
    <source>
        <strain evidence="3">ATCC PRA-425</strain>
    </source>
</reference>
<feature type="non-terminal residue" evidence="3">
    <location>
        <position position="391"/>
    </location>
</feature>
<organism evidence="3 4">
    <name type="scientific">Perkinsus chesapeaki</name>
    <name type="common">Clam parasite</name>
    <name type="synonym">Perkinsus andrewsi</name>
    <dbReference type="NCBI Taxonomy" id="330153"/>
    <lineage>
        <taxon>Eukaryota</taxon>
        <taxon>Sar</taxon>
        <taxon>Alveolata</taxon>
        <taxon>Perkinsozoa</taxon>
        <taxon>Perkinsea</taxon>
        <taxon>Perkinsida</taxon>
        <taxon>Perkinsidae</taxon>
        <taxon>Perkinsus</taxon>
    </lineage>
</organism>
<accession>A0A7J6KMV1</accession>
<sequence length="391" mass="43985">AVPLDCITSEAVIGACDGVFKRLGVPTILLSDNGKQFVSAKFNDYCSRHQVRHCLIPRYSPSLGGKYERSHQLLHRALVSFLHDDGENGENNETGMAKDWTSLLDEVLCVINSRPLRCSTSMTSESVSPVDLMMARRVIFPIDPQLNVDLYYPGQNPSVLTPELSRGVDDHNYDAKQVARESARQDLRNRFDSIWEDMRERSRSEQIRAAAGRSPQLISEGDWVFIPRPKRHKLDLQWRGPFRVRSVEGVRVSVSAGDQVIVDSIHNVLKVNFQVLPKWCSTKGTPRGSFKPGTLLWFGDAEAGVVIESCGQEALLHMVKIRRQFGHDFEVKSLYFDEKSGSIWAYPCDRSGSPSAGEGIPSDRKPLLRSRSFDPRGKGKDWMVLNIKSKN</sequence>
<dbReference type="PROSITE" id="PS50994">
    <property type="entry name" value="INTEGRASE"/>
    <property type="match status" value="1"/>
</dbReference>
<name>A0A7J6KMV1_PERCH</name>
<dbReference type="PANTHER" id="PTHR37984">
    <property type="entry name" value="PROTEIN CBG26694"/>
    <property type="match status" value="1"/>
</dbReference>
<dbReference type="OrthoDB" id="414640at2759"/>
<dbReference type="PANTHER" id="PTHR37984:SF5">
    <property type="entry name" value="PROTEIN NYNRIN-LIKE"/>
    <property type="match status" value="1"/>
</dbReference>
<dbReference type="Gene3D" id="3.30.420.10">
    <property type="entry name" value="Ribonuclease H-like superfamily/Ribonuclease H"/>
    <property type="match status" value="1"/>
</dbReference>
<feature type="region of interest" description="Disordered" evidence="1">
    <location>
        <begin position="351"/>
        <end position="379"/>
    </location>
</feature>
<dbReference type="InterPro" id="IPR036397">
    <property type="entry name" value="RNaseH_sf"/>
</dbReference>
<evidence type="ECO:0000313" key="3">
    <source>
        <dbReference type="EMBL" id="KAF4648254.1"/>
    </source>
</evidence>
<protein>
    <recommendedName>
        <fullName evidence="2">Integrase catalytic domain-containing protein</fullName>
    </recommendedName>
</protein>
<gene>
    <name evidence="3" type="ORF">FOL47_003508</name>
</gene>
<dbReference type="InterPro" id="IPR012337">
    <property type="entry name" value="RNaseH-like_sf"/>
</dbReference>
<evidence type="ECO:0000259" key="2">
    <source>
        <dbReference type="PROSITE" id="PS50994"/>
    </source>
</evidence>
<dbReference type="GO" id="GO:0015074">
    <property type="term" value="P:DNA integration"/>
    <property type="evidence" value="ECO:0007669"/>
    <property type="project" value="InterPro"/>
</dbReference>
<evidence type="ECO:0000313" key="4">
    <source>
        <dbReference type="Proteomes" id="UP000591131"/>
    </source>
</evidence>
<feature type="domain" description="Integrase catalytic" evidence="2">
    <location>
        <begin position="1"/>
        <end position="137"/>
    </location>
</feature>
<dbReference type="InterPro" id="IPR050951">
    <property type="entry name" value="Retrovirus_Pol_polyprotein"/>
</dbReference>